<comment type="caution">
    <text evidence="2">The sequence shown here is derived from an EMBL/GenBank/DDBJ whole genome shotgun (WGS) entry which is preliminary data.</text>
</comment>
<organism evidence="2 3">
    <name type="scientific">Stylosanthes scabra</name>
    <dbReference type="NCBI Taxonomy" id="79078"/>
    <lineage>
        <taxon>Eukaryota</taxon>
        <taxon>Viridiplantae</taxon>
        <taxon>Streptophyta</taxon>
        <taxon>Embryophyta</taxon>
        <taxon>Tracheophyta</taxon>
        <taxon>Spermatophyta</taxon>
        <taxon>Magnoliopsida</taxon>
        <taxon>eudicotyledons</taxon>
        <taxon>Gunneridae</taxon>
        <taxon>Pentapetalae</taxon>
        <taxon>rosids</taxon>
        <taxon>fabids</taxon>
        <taxon>Fabales</taxon>
        <taxon>Fabaceae</taxon>
        <taxon>Papilionoideae</taxon>
        <taxon>50 kb inversion clade</taxon>
        <taxon>dalbergioids sensu lato</taxon>
        <taxon>Dalbergieae</taxon>
        <taxon>Pterocarpus clade</taxon>
        <taxon>Stylosanthes</taxon>
    </lineage>
</organism>
<evidence type="ECO:0000313" key="3">
    <source>
        <dbReference type="Proteomes" id="UP001341840"/>
    </source>
</evidence>
<sequence length="507" mass="57392">MVLCKDQVQIKLPTEGFQLAHLEQNFLEKGEPIDHFWFVFIKLYKPRNFDRGDLRLAPFAARQIGHSWFKQARVIKGEGKEDAQKIVDNLWSNFLSAIPAPYSLDKRDQICLLNLNSMKEIESIIARNKEALKYYKPTDCKSSNFVTKGHIKWWDAYYKQFDRSLKEINEGIQRTCNAIAATEKAPQKRKAYPSKQTSKRVRGSSKASSATSNPQEDLLQKSVSSSTRLPTIEDSQQDSGVSPKEHLRNRKKFLHQRSADQVHQPINEKNHSPPVVREETLISSSKGYSPSPEYMRNLSPEKIDALIDQDAATRIISAQVQNVDISGVQVNDTLCAQNTSNPLNSTTEGGNDSLVLLHNSDNSKSKNAQIILKSKRLTSQIPIVIENDSDLEDLVKVISEAKAGSSQGISPSEAKSIQQEKPTTPISEKIAEIAKMRLESTTNKLLISAVEKMIQLLSHLIYEIQNNEELTFELTRVSSYLVENQFPQEYKKKVKFFNVIFSNLIKT</sequence>
<dbReference type="EMBL" id="JASCZI010181423">
    <property type="protein sequence ID" value="MED6183311.1"/>
    <property type="molecule type" value="Genomic_DNA"/>
</dbReference>
<evidence type="ECO:0000256" key="1">
    <source>
        <dbReference type="SAM" id="MobiDB-lite"/>
    </source>
</evidence>
<reference evidence="2 3" key="1">
    <citation type="journal article" date="2023" name="Plants (Basel)">
        <title>Bridging the Gap: Combining Genomics and Transcriptomics Approaches to Understand Stylosanthes scabra, an Orphan Legume from the Brazilian Caatinga.</title>
        <authorList>
            <person name="Ferreira-Neto J.R.C."/>
            <person name="da Silva M.D."/>
            <person name="Binneck E."/>
            <person name="de Melo N.F."/>
            <person name="da Silva R.H."/>
            <person name="de Melo A.L.T.M."/>
            <person name="Pandolfi V."/>
            <person name="Bustamante F.O."/>
            <person name="Brasileiro-Vidal A.C."/>
            <person name="Benko-Iseppon A.M."/>
        </authorList>
    </citation>
    <scope>NUCLEOTIDE SEQUENCE [LARGE SCALE GENOMIC DNA]</scope>
    <source>
        <tissue evidence="2">Leaves</tissue>
    </source>
</reference>
<keyword evidence="3" id="KW-1185">Reference proteome</keyword>
<protein>
    <submittedName>
        <fullName evidence="2">Uncharacterized protein</fullName>
    </submittedName>
</protein>
<evidence type="ECO:0000313" key="2">
    <source>
        <dbReference type="EMBL" id="MED6183311.1"/>
    </source>
</evidence>
<gene>
    <name evidence="2" type="ORF">PIB30_036671</name>
</gene>
<proteinExistence type="predicted"/>
<feature type="region of interest" description="Disordered" evidence="1">
    <location>
        <begin position="183"/>
        <end position="293"/>
    </location>
</feature>
<name>A0ABU6WEQ5_9FABA</name>
<feature type="compositionally biased region" description="Basic residues" evidence="1">
    <location>
        <begin position="187"/>
        <end position="203"/>
    </location>
</feature>
<feature type="compositionally biased region" description="Polar residues" evidence="1">
    <location>
        <begin position="205"/>
        <end position="240"/>
    </location>
</feature>
<feature type="compositionally biased region" description="Basic and acidic residues" evidence="1">
    <location>
        <begin position="266"/>
        <end position="280"/>
    </location>
</feature>
<dbReference type="Proteomes" id="UP001341840">
    <property type="component" value="Unassembled WGS sequence"/>
</dbReference>
<accession>A0ABU6WEQ5</accession>